<dbReference type="AlphaFoldDB" id="A0A3P7RLR1"/>
<dbReference type="InterPro" id="IPR006759">
    <property type="entry name" value="Glyco_transf_54"/>
</dbReference>
<evidence type="ECO:0000313" key="2">
    <source>
        <dbReference type="EMBL" id="VDN44006.1"/>
    </source>
</evidence>
<proteinExistence type="predicted"/>
<organism evidence="2 3">
    <name type="scientific">Gongylonema pulchrum</name>
    <dbReference type="NCBI Taxonomy" id="637853"/>
    <lineage>
        <taxon>Eukaryota</taxon>
        <taxon>Metazoa</taxon>
        <taxon>Ecdysozoa</taxon>
        <taxon>Nematoda</taxon>
        <taxon>Chromadorea</taxon>
        <taxon>Rhabditida</taxon>
        <taxon>Spirurina</taxon>
        <taxon>Spiruromorpha</taxon>
        <taxon>Spiruroidea</taxon>
        <taxon>Gongylonematidae</taxon>
        <taxon>Gongylonema</taxon>
    </lineage>
</organism>
<dbReference type="OrthoDB" id="5865547at2759"/>
<feature type="domain" description="MGAT4 conserved region" evidence="1">
    <location>
        <begin position="1"/>
        <end position="88"/>
    </location>
</feature>
<dbReference type="GO" id="GO:0008375">
    <property type="term" value="F:acetylglucosaminyltransferase activity"/>
    <property type="evidence" value="ECO:0007669"/>
    <property type="project" value="TreeGrafter"/>
</dbReference>
<sequence>MEDDVISKAGFIKRVKEFIAENEAEDWLMLEFSSLGFIGKLFRSSDLTLLTQFIALFYQVKPVDWLLDLLFVNRYCHPEKSTKQCAEDRV</sequence>
<dbReference type="GO" id="GO:0006487">
    <property type="term" value="P:protein N-linked glycosylation"/>
    <property type="evidence" value="ECO:0007669"/>
    <property type="project" value="TreeGrafter"/>
</dbReference>
<evidence type="ECO:0000259" key="1">
    <source>
        <dbReference type="Pfam" id="PF04666"/>
    </source>
</evidence>
<dbReference type="InterPro" id="IPR057279">
    <property type="entry name" value="MGAT4"/>
</dbReference>
<accession>A0A3P7RLR1</accession>
<dbReference type="PANTHER" id="PTHR12062:SF33">
    <property type="entry name" value="ALPHA-1,6-MANNOSYL-GLYCOPROTEIN 4-BETA-N-ACETYLGLUCOSAMINYLTRANSFERASE-LIKE"/>
    <property type="match status" value="1"/>
</dbReference>
<protein>
    <recommendedName>
        <fullName evidence="1">MGAT4 conserved region domain-containing protein</fullName>
    </recommendedName>
</protein>
<dbReference type="Pfam" id="PF04666">
    <property type="entry name" value="MGAT4_cons"/>
    <property type="match status" value="1"/>
</dbReference>
<dbReference type="PANTHER" id="PTHR12062">
    <property type="entry name" value="N-ACETYLGLUCOSAMINYLTRANSFERASE VI"/>
    <property type="match status" value="1"/>
</dbReference>
<dbReference type="Proteomes" id="UP000271098">
    <property type="component" value="Unassembled WGS sequence"/>
</dbReference>
<name>A0A3P7RLR1_9BILA</name>
<keyword evidence="3" id="KW-1185">Reference proteome</keyword>
<dbReference type="EMBL" id="UYRT01104493">
    <property type="protein sequence ID" value="VDN44006.1"/>
    <property type="molecule type" value="Genomic_DNA"/>
</dbReference>
<reference evidence="2 3" key="1">
    <citation type="submission" date="2018-11" db="EMBL/GenBank/DDBJ databases">
        <authorList>
            <consortium name="Pathogen Informatics"/>
        </authorList>
    </citation>
    <scope>NUCLEOTIDE SEQUENCE [LARGE SCALE GENOMIC DNA]</scope>
</reference>
<evidence type="ECO:0000313" key="3">
    <source>
        <dbReference type="Proteomes" id="UP000271098"/>
    </source>
</evidence>
<gene>
    <name evidence="2" type="ORF">GPUH_LOCUS25282</name>
</gene>